<dbReference type="PANTHER" id="PTHR30055">
    <property type="entry name" value="HTH-TYPE TRANSCRIPTIONAL REGULATOR RUTR"/>
    <property type="match status" value="1"/>
</dbReference>
<evidence type="ECO:0000256" key="4">
    <source>
        <dbReference type="PROSITE-ProRule" id="PRU00335"/>
    </source>
</evidence>
<dbReference type="InterPro" id="IPR050109">
    <property type="entry name" value="HTH-type_TetR-like_transc_reg"/>
</dbReference>
<dbReference type="PANTHER" id="PTHR30055:SF234">
    <property type="entry name" value="HTH-TYPE TRANSCRIPTIONAL REGULATOR BETI"/>
    <property type="match status" value="1"/>
</dbReference>
<protein>
    <submittedName>
        <fullName evidence="6">TetR/AcrR family transcriptional regulator</fullName>
    </submittedName>
</protein>
<evidence type="ECO:0000313" key="6">
    <source>
        <dbReference type="EMBL" id="MBF1266032.1"/>
    </source>
</evidence>
<sequence length="222" mass="25299">MKTLYEQNQKLPIVITASKQQTIADTARRLFREHGFSAVSVGGICAEAAVSRVTFYKYYSGKNALLQEIVTEQKNRVRAEFENLLARQCSLREAAEAVFALQKQSFEELYSVAFLRDIEENTDLELERFFHELNEEKYAFMRGFFHTLQQRRLIQPDLPVELIGLFIRQADILMRHPQLAALYAAAPQKLPQDVLGLLLHGLAGEEGTGEEIDFLGKMKGIC</sequence>
<dbReference type="AlphaFoldDB" id="A0A930DLI3"/>
<dbReference type="GO" id="GO:0000976">
    <property type="term" value="F:transcription cis-regulatory region binding"/>
    <property type="evidence" value="ECO:0007669"/>
    <property type="project" value="TreeGrafter"/>
</dbReference>
<keyword evidence="2 4" id="KW-0238">DNA-binding</keyword>
<dbReference type="SUPFAM" id="SSF46689">
    <property type="entry name" value="Homeodomain-like"/>
    <property type="match status" value="1"/>
</dbReference>
<feature type="DNA-binding region" description="H-T-H motif" evidence="4">
    <location>
        <begin position="40"/>
        <end position="59"/>
    </location>
</feature>
<dbReference type="Pfam" id="PF00440">
    <property type="entry name" value="TetR_N"/>
    <property type="match status" value="1"/>
</dbReference>
<keyword evidence="3" id="KW-0804">Transcription</keyword>
<feature type="domain" description="HTH tetR-type" evidence="5">
    <location>
        <begin position="17"/>
        <end position="77"/>
    </location>
</feature>
<comment type="caution">
    <text evidence="6">The sequence shown here is derived from an EMBL/GenBank/DDBJ whole genome shotgun (WGS) entry which is preliminary data.</text>
</comment>
<gene>
    <name evidence="6" type="ORF">HXM80_10410</name>
</gene>
<dbReference type="PROSITE" id="PS50977">
    <property type="entry name" value="HTH_TETR_2"/>
    <property type="match status" value="1"/>
</dbReference>
<dbReference type="InterPro" id="IPR009057">
    <property type="entry name" value="Homeodomain-like_sf"/>
</dbReference>
<dbReference type="PRINTS" id="PR00455">
    <property type="entry name" value="HTHTETR"/>
</dbReference>
<evidence type="ECO:0000256" key="2">
    <source>
        <dbReference type="ARBA" id="ARBA00023125"/>
    </source>
</evidence>
<reference evidence="6" key="1">
    <citation type="submission" date="2020-04" db="EMBL/GenBank/DDBJ databases">
        <title>Deep metagenomics examines the oral microbiome during advanced dental caries in children, revealing novel taxa and co-occurrences with host molecules.</title>
        <authorList>
            <person name="Baker J.L."/>
            <person name="Morton J.T."/>
            <person name="Dinis M."/>
            <person name="Alvarez R."/>
            <person name="Tran N.C."/>
            <person name="Knight R."/>
            <person name="Edlund A."/>
        </authorList>
    </citation>
    <scope>NUCLEOTIDE SEQUENCE</scope>
    <source>
        <strain evidence="6">JCVI_32_bin.62</strain>
    </source>
</reference>
<dbReference type="GO" id="GO:0003700">
    <property type="term" value="F:DNA-binding transcription factor activity"/>
    <property type="evidence" value="ECO:0007669"/>
    <property type="project" value="TreeGrafter"/>
</dbReference>
<keyword evidence="1" id="KW-0805">Transcription regulation</keyword>
<organism evidence="6 7">
    <name type="scientific">Neisseria sicca</name>
    <dbReference type="NCBI Taxonomy" id="490"/>
    <lineage>
        <taxon>Bacteria</taxon>
        <taxon>Pseudomonadati</taxon>
        <taxon>Pseudomonadota</taxon>
        <taxon>Betaproteobacteria</taxon>
        <taxon>Neisseriales</taxon>
        <taxon>Neisseriaceae</taxon>
        <taxon>Neisseria</taxon>
    </lineage>
</organism>
<name>A0A930DLI3_NEISI</name>
<proteinExistence type="predicted"/>
<dbReference type="Gene3D" id="1.10.357.10">
    <property type="entry name" value="Tetracycline Repressor, domain 2"/>
    <property type="match status" value="1"/>
</dbReference>
<evidence type="ECO:0000313" key="7">
    <source>
        <dbReference type="Proteomes" id="UP000780345"/>
    </source>
</evidence>
<evidence type="ECO:0000256" key="3">
    <source>
        <dbReference type="ARBA" id="ARBA00023163"/>
    </source>
</evidence>
<evidence type="ECO:0000259" key="5">
    <source>
        <dbReference type="PROSITE" id="PS50977"/>
    </source>
</evidence>
<accession>A0A930DLI3</accession>
<dbReference type="Proteomes" id="UP000780345">
    <property type="component" value="Unassembled WGS sequence"/>
</dbReference>
<evidence type="ECO:0000256" key="1">
    <source>
        <dbReference type="ARBA" id="ARBA00023015"/>
    </source>
</evidence>
<dbReference type="EMBL" id="JABZQQ010000121">
    <property type="protein sequence ID" value="MBF1266032.1"/>
    <property type="molecule type" value="Genomic_DNA"/>
</dbReference>
<dbReference type="InterPro" id="IPR001647">
    <property type="entry name" value="HTH_TetR"/>
</dbReference>